<dbReference type="EMBL" id="AP014946">
    <property type="protein sequence ID" value="BAT60283.1"/>
    <property type="molecule type" value="Genomic_DNA"/>
</dbReference>
<evidence type="ECO:0008006" key="5">
    <source>
        <dbReference type="Google" id="ProtNLM"/>
    </source>
</evidence>
<evidence type="ECO:0000259" key="2">
    <source>
        <dbReference type="Pfam" id="PF17930"/>
    </source>
</evidence>
<dbReference type="Gene3D" id="3.40.140.80">
    <property type="match status" value="1"/>
</dbReference>
<feature type="domain" description="LpxI N-terminal" evidence="2">
    <location>
        <begin position="7"/>
        <end position="135"/>
    </location>
</feature>
<feature type="domain" description="LpxI C-terminal" evidence="1">
    <location>
        <begin position="140"/>
        <end position="275"/>
    </location>
</feature>
<dbReference type="Proteomes" id="UP000236884">
    <property type="component" value="Chromosome"/>
</dbReference>
<evidence type="ECO:0000313" key="3">
    <source>
        <dbReference type="EMBL" id="BAT60283.1"/>
    </source>
</evidence>
<dbReference type="InterPro" id="IPR053174">
    <property type="entry name" value="LpxI"/>
</dbReference>
<dbReference type="PANTHER" id="PTHR39962">
    <property type="entry name" value="BLL4848 PROTEIN"/>
    <property type="match status" value="1"/>
</dbReference>
<dbReference type="OrthoDB" id="9789836at2"/>
<dbReference type="AlphaFoldDB" id="A0A0S3PWH1"/>
<dbReference type="InterPro" id="IPR043167">
    <property type="entry name" value="LpxI_C_sf"/>
</dbReference>
<evidence type="ECO:0000259" key="1">
    <source>
        <dbReference type="Pfam" id="PF06230"/>
    </source>
</evidence>
<dbReference type="PANTHER" id="PTHR39962:SF1">
    <property type="entry name" value="LPXI FAMILY PROTEIN"/>
    <property type="match status" value="1"/>
</dbReference>
<dbReference type="Gene3D" id="3.40.50.20">
    <property type="match status" value="1"/>
</dbReference>
<dbReference type="InterPro" id="IPR041255">
    <property type="entry name" value="LpxI_N"/>
</dbReference>
<dbReference type="RefSeq" id="WP_096356356.1">
    <property type="nucleotide sequence ID" value="NZ_AP014946.1"/>
</dbReference>
<dbReference type="KEGG" id="vgo:GJW-30_1_02819"/>
<accession>A0A0S3PWH1</accession>
<proteinExistence type="predicted"/>
<evidence type="ECO:0000313" key="4">
    <source>
        <dbReference type="Proteomes" id="UP000236884"/>
    </source>
</evidence>
<organism evidence="3 4">
    <name type="scientific">Variibacter gotjawalensis</name>
    <dbReference type="NCBI Taxonomy" id="1333996"/>
    <lineage>
        <taxon>Bacteria</taxon>
        <taxon>Pseudomonadati</taxon>
        <taxon>Pseudomonadota</taxon>
        <taxon>Alphaproteobacteria</taxon>
        <taxon>Hyphomicrobiales</taxon>
        <taxon>Nitrobacteraceae</taxon>
        <taxon>Variibacter</taxon>
    </lineage>
</organism>
<gene>
    <name evidence="3" type="ORF">GJW-30_1_02819</name>
</gene>
<dbReference type="InterPro" id="IPR010415">
    <property type="entry name" value="LpxI_C"/>
</dbReference>
<reference evidence="3 4" key="1">
    <citation type="submission" date="2015-08" db="EMBL/GenBank/DDBJ databases">
        <title>Investigation of the bacterial diversity of lava forest soil.</title>
        <authorList>
            <person name="Lee J.S."/>
        </authorList>
    </citation>
    <scope>NUCLEOTIDE SEQUENCE [LARGE SCALE GENOMIC DNA]</scope>
    <source>
        <strain evidence="3 4">GJW-30</strain>
    </source>
</reference>
<sequence length="284" mass="30268">MAETSPIAIICGGGPFPFSVADAALRTGRKVHLMPIEGWADRDRVAAYPHDWVPVGQYGRMVRVARNAGARDIVFIGTLVRPSLKDIRLDWKTIKILPRIYRAFRGGDDHLLRNIGKIFEDDGFRMLGAHEVAPEILAPAGDAGRVRPSAQDIVDAKLGLAVLDAMGPFDVGQAVVVTDNVVLAVEAAEGTDRMLQRIAALRRDGRIKVSAGRGVLVKAAKPTQDRRFDLPSIGPTTIANVKEAGLAGIAVRAGEVIVAEFTAVTEAADTANLFVTGLAPSSPP</sequence>
<keyword evidence="4" id="KW-1185">Reference proteome</keyword>
<name>A0A0S3PWH1_9BRAD</name>
<protein>
    <recommendedName>
        <fullName evidence="5">UDP-2,3-diacylglucosamine pyrophosphatase LpxI</fullName>
    </recommendedName>
</protein>
<dbReference type="Pfam" id="PF17930">
    <property type="entry name" value="LpxI_N"/>
    <property type="match status" value="1"/>
</dbReference>
<dbReference type="Pfam" id="PF06230">
    <property type="entry name" value="LpxI_C"/>
    <property type="match status" value="1"/>
</dbReference>